<dbReference type="Pfam" id="PF11697">
    <property type="entry name" value="DUF3293"/>
    <property type="match status" value="1"/>
</dbReference>
<dbReference type="Proteomes" id="UP001501757">
    <property type="component" value="Unassembled WGS sequence"/>
</dbReference>
<proteinExistence type="predicted"/>
<evidence type="ECO:0000313" key="1">
    <source>
        <dbReference type="EMBL" id="GAA0374220.1"/>
    </source>
</evidence>
<dbReference type="EMBL" id="BAAAEI010000031">
    <property type="protein sequence ID" value="GAA0374220.1"/>
    <property type="molecule type" value="Genomic_DNA"/>
</dbReference>
<protein>
    <recommendedName>
        <fullName evidence="3">DUF3293 domain-containing protein</fullName>
    </recommendedName>
</protein>
<name>A0ABN0XVQ4_9ALTE</name>
<organism evidence="1 2">
    <name type="scientific">Bowmanella denitrificans</name>
    <dbReference type="NCBI Taxonomy" id="366582"/>
    <lineage>
        <taxon>Bacteria</taxon>
        <taxon>Pseudomonadati</taxon>
        <taxon>Pseudomonadota</taxon>
        <taxon>Gammaproteobacteria</taxon>
        <taxon>Alteromonadales</taxon>
        <taxon>Alteromonadaceae</taxon>
        <taxon>Bowmanella</taxon>
    </lineage>
</organism>
<reference evidence="1 2" key="1">
    <citation type="journal article" date="2019" name="Int. J. Syst. Evol. Microbiol.">
        <title>The Global Catalogue of Microorganisms (GCM) 10K type strain sequencing project: providing services to taxonomists for standard genome sequencing and annotation.</title>
        <authorList>
            <consortium name="The Broad Institute Genomics Platform"/>
            <consortium name="The Broad Institute Genome Sequencing Center for Infectious Disease"/>
            <person name="Wu L."/>
            <person name="Ma J."/>
        </authorList>
    </citation>
    <scope>NUCLEOTIDE SEQUENCE [LARGE SCALE GENOMIC DNA]</scope>
    <source>
        <strain evidence="1 2">JCM 13378</strain>
    </source>
</reference>
<evidence type="ECO:0008006" key="3">
    <source>
        <dbReference type="Google" id="ProtNLM"/>
    </source>
</evidence>
<evidence type="ECO:0000313" key="2">
    <source>
        <dbReference type="Proteomes" id="UP001501757"/>
    </source>
</evidence>
<gene>
    <name evidence="1" type="ORF">GCM10009092_43060</name>
</gene>
<keyword evidence="2" id="KW-1185">Reference proteome</keyword>
<accession>A0ABN0XVQ4</accession>
<dbReference type="InterPro" id="IPR021710">
    <property type="entry name" value="DUF3293"/>
</dbReference>
<dbReference type="RefSeq" id="WP_343847456.1">
    <property type="nucleotide sequence ID" value="NZ_BAAAEI010000031.1"/>
</dbReference>
<sequence length="148" mass="16577">MSNSEQQQTTSRLWQLYQNTIFVLSERPVEAEQRCIVTACNPGGSVLSKSENTLLQGQLAGRLSRQGFRCSELIGAGADLKHQEPSYLIACNKLQGLELARHFKQNAFYWLDGEQVWLLPAMLEGYNAVALGNFRARCRGCEQPLVTN</sequence>
<comment type="caution">
    <text evidence="1">The sequence shown here is derived from an EMBL/GenBank/DDBJ whole genome shotgun (WGS) entry which is preliminary data.</text>
</comment>